<dbReference type="InterPro" id="IPR022645">
    <property type="entry name" value="SecD/SecF_bac"/>
</dbReference>
<evidence type="ECO:0000259" key="11">
    <source>
        <dbReference type="PROSITE" id="PS50156"/>
    </source>
</evidence>
<keyword evidence="6 10" id="KW-0653">Protein transport</keyword>
<comment type="subcellular location">
    <subcellularLocation>
        <location evidence="1 10">Cell membrane</location>
        <topology evidence="1 10">Multi-pass membrane protein</topology>
    </subcellularLocation>
</comment>
<keyword evidence="8 10" id="KW-0811">Translocation</keyword>
<comment type="caution">
    <text evidence="12">The sequence shown here is derived from an EMBL/GenBank/DDBJ whole genome shotgun (WGS) entry which is preliminary data.</text>
</comment>
<evidence type="ECO:0000256" key="4">
    <source>
        <dbReference type="ARBA" id="ARBA00022519"/>
    </source>
</evidence>
<dbReference type="AlphaFoldDB" id="A0A660SD44"/>
<evidence type="ECO:0000256" key="7">
    <source>
        <dbReference type="ARBA" id="ARBA00022989"/>
    </source>
</evidence>
<dbReference type="InterPro" id="IPR005665">
    <property type="entry name" value="SecF_bac"/>
</dbReference>
<comment type="caution">
    <text evidence="10">Lacks conserved residue(s) required for the propagation of feature annotation.</text>
</comment>
<dbReference type="EMBL" id="QNBC01000006">
    <property type="protein sequence ID" value="RKX67920.1"/>
    <property type="molecule type" value="Genomic_DNA"/>
</dbReference>
<dbReference type="Pfam" id="PF07549">
    <property type="entry name" value="Sec_GG"/>
    <property type="match status" value="1"/>
</dbReference>
<dbReference type="GO" id="GO:0005886">
    <property type="term" value="C:plasma membrane"/>
    <property type="evidence" value="ECO:0007669"/>
    <property type="project" value="UniProtKB-SubCell"/>
</dbReference>
<keyword evidence="4" id="KW-0997">Cell inner membrane</keyword>
<dbReference type="Proteomes" id="UP000282321">
    <property type="component" value="Unassembled WGS sequence"/>
</dbReference>
<dbReference type="InterPro" id="IPR022646">
    <property type="entry name" value="SecD/SecF_CS"/>
</dbReference>
<feature type="transmembrane region" description="Helical" evidence="10">
    <location>
        <begin position="20"/>
        <end position="40"/>
    </location>
</feature>
<dbReference type="Pfam" id="PF02355">
    <property type="entry name" value="SecD_SecF_C"/>
    <property type="match status" value="1"/>
</dbReference>
<dbReference type="GO" id="GO:0043952">
    <property type="term" value="P:protein transport by the Sec complex"/>
    <property type="evidence" value="ECO:0007669"/>
    <property type="project" value="UniProtKB-UniRule"/>
</dbReference>
<feature type="transmembrane region" description="Helical" evidence="10">
    <location>
        <begin position="408"/>
        <end position="429"/>
    </location>
</feature>
<evidence type="ECO:0000256" key="3">
    <source>
        <dbReference type="ARBA" id="ARBA00022475"/>
    </source>
</evidence>
<dbReference type="SUPFAM" id="SSF82866">
    <property type="entry name" value="Multidrug efflux transporter AcrB transmembrane domain"/>
    <property type="match status" value="1"/>
</dbReference>
<dbReference type="InterPro" id="IPR000731">
    <property type="entry name" value="SSD"/>
</dbReference>
<dbReference type="NCBIfam" id="TIGR00966">
    <property type="entry name" value="transloc_SecF"/>
    <property type="match status" value="1"/>
</dbReference>
<accession>A0A660SD44</accession>
<evidence type="ECO:0000256" key="1">
    <source>
        <dbReference type="ARBA" id="ARBA00004651"/>
    </source>
</evidence>
<evidence type="ECO:0000256" key="9">
    <source>
        <dbReference type="ARBA" id="ARBA00023136"/>
    </source>
</evidence>
<comment type="function">
    <text evidence="10">Part of the Sec protein translocase complex. Interacts with the SecYEG preprotein conducting channel. SecDF uses the proton motive force (PMF) to complete protein translocation after the ATP-dependent function of SecA.</text>
</comment>
<gene>
    <name evidence="10 12" type="primary">secF</name>
    <name evidence="12" type="ORF">DRP44_00890</name>
</gene>
<evidence type="ECO:0000313" key="12">
    <source>
        <dbReference type="EMBL" id="RKX67920.1"/>
    </source>
</evidence>
<dbReference type="GO" id="GO:0006605">
    <property type="term" value="P:protein targeting"/>
    <property type="evidence" value="ECO:0007669"/>
    <property type="project" value="UniProtKB-UniRule"/>
</dbReference>
<feature type="transmembrane region" description="Helical" evidence="10">
    <location>
        <begin position="302"/>
        <end position="325"/>
    </location>
</feature>
<dbReference type="Gene3D" id="1.20.1640.10">
    <property type="entry name" value="Multidrug efflux transporter AcrB transmembrane domain"/>
    <property type="match status" value="1"/>
</dbReference>
<dbReference type="PRINTS" id="PR01755">
    <property type="entry name" value="SECFTRNLCASE"/>
</dbReference>
<keyword evidence="7 10" id="KW-1133">Transmembrane helix</keyword>
<sequence>MLRIFKDTHIDFVGARRKAYIISGTLLLIGIISLIAHHGLNYGIDFTGGSLIQFHFNKSINTEEVRSVVADAGYGNAVIQRFGKSNDYAIKIINKTKAVEDTTGPEIVEAYVEPNPTNGESHIIVHVRAYDKKSIVSNIQYSLIPFNKAKEEDIISVQPSDMYDSELEDGVFSLRTLGMKQGEVKTIYLRAIDSNGNTGTSDSIQFKISATGQKTSITNIRSEIKKNINITKSNNEIKKSDGEILKAAFEKKYGAGIVRIDREDMVGPKISKELQFKAVWVVLLGILMMLIYVSFRFSFRFGVAAIIALFHDILITVGLISMFNIEVNTETIAALLTLIGYSINDSIVVSDRIRENIKKLRKENFVTIVNKGINETLSRTIITSFTTFIVLFVLSLIGGPVIRGFSNTLIFGVIIGTYSSIFVVAPIVVEWELAKPSRNLKIK</sequence>
<evidence type="ECO:0000313" key="13">
    <source>
        <dbReference type="Proteomes" id="UP000282321"/>
    </source>
</evidence>
<dbReference type="InterPro" id="IPR055344">
    <property type="entry name" value="SecD_SecF_C_bact"/>
</dbReference>
<reference evidence="12 13" key="1">
    <citation type="submission" date="2018-06" db="EMBL/GenBank/DDBJ databases">
        <title>Extensive metabolic versatility and redundancy in microbially diverse, dynamic hydrothermal sediments.</title>
        <authorList>
            <person name="Dombrowski N."/>
            <person name="Teske A."/>
            <person name="Baker B.J."/>
        </authorList>
    </citation>
    <scope>NUCLEOTIDE SEQUENCE [LARGE SCALE GENOMIC DNA]</scope>
    <source>
        <strain evidence="12">B35_G9</strain>
    </source>
</reference>
<dbReference type="InterPro" id="IPR022813">
    <property type="entry name" value="SecD/SecF_arch_bac"/>
</dbReference>
<dbReference type="PANTHER" id="PTHR30081:SF8">
    <property type="entry name" value="PROTEIN TRANSLOCASE SUBUNIT SECF"/>
    <property type="match status" value="1"/>
</dbReference>
<feature type="domain" description="SSD" evidence="11">
    <location>
        <begin position="301"/>
        <end position="430"/>
    </location>
</feature>
<keyword evidence="5 10" id="KW-0812">Transmembrane</keyword>
<evidence type="ECO:0000256" key="6">
    <source>
        <dbReference type="ARBA" id="ARBA00022927"/>
    </source>
</evidence>
<comment type="similarity">
    <text evidence="10">Belongs to the SecD/SecF family. SecF subfamily.</text>
</comment>
<dbReference type="HAMAP" id="MF_01464_B">
    <property type="entry name" value="SecF_B"/>
    <property type="match status" value="1"/>
</dbReference>
<dbReference type="InterPro" id="IPR048634">
    <property type="entry name" value="SecD_SecF_C"/>
</dbReference>
<organism evidence="12 13">
    <name type="scientific">candidate division TA06 bacterium</name>
    <dbReference type="NCBI Taxonomy" id="2250710"/>
    <lineage>
        <taxon>Bacteria</taxon>
        <taxon>Bacteria division TA06</taxon>
    </lineage>
</organism>
<dbReference type="PROSITE" id="PS50156">
    <property type="entry name" value="SSD"/>
    <property type="match status" value="1"/>
</dbReference>
<keyword evidence="9 10" id="KW-0472">Membrane</keyword>
<evidence type="ECO:0000256" key="10">
    <source>
        <dbReference type="HAMAP-Rule" id="MF_01464"/>
    </source>
</evidence>
<name>A0A660SD44_UNCT6</name>
<dbReference type="GO" id="GO:0015450">
    <property type="term" value="F:protein-transporting ATPase activity"/>
    <property type="evidence" value="ECO:0007669"/>
    <property type="project" value="InterPro"/>
</dbReference>
<feature type="transmembrane region" description="Helical" evidence="10">
    <location>
        <begin position="381"/>
        <end position="402"/>
    </location>
</feature>
<dbReference type="GO" id="GO:0065002">
    <property type="term" value="P:intracellular protein transmembrane transport"/>
    <property type="evidence" value="ECO:0007669"/>
    <property type="project" value="UniProtKB-UniRule"/>
</dbReference>
<evidence type="ECO:0000256" key="5">
    <source>
        <dbReference type="ARBA" id="ARBA00022692"/>
    </source>
</evidence>
<protein>
    <recommendedName>
        <fullName evidence="10">Protein-export membrane protein SecF</fullName>
    </recommendedName>
</protein>
<feature type="transmembrane region" description="Helical" evidence="10">
    <location>
        <begin position="278"/>
        <end position="295"/>
    </location>
</feature>
<evidence type="ECO:0000256" key="2">
    <source>
        <dbReference type="ARBA" id="ARBA00022448"/>
    </source>
</evidence>
<evidence type="ECO:0000256" key="8">
    <source>
        <dbReference type="ARBA" id="ARBA00023010"/>
    </source>
</evidence>
<keyword evidence="2 10" id="KW-0813">Transport</keyword>
<comment type="subunit">
    <text evidence="10">Forms a complex with SecD. Part of the essential Sec protein translocation apparatus which comprises SecA, SecYEG and auxiliary proteins SecDF. Other proteins may also be involved.</text>
</comment>
<dbReference type="PANTHER" id="PTHR30081">
    <property type="entry name" value="PROTEIN-EXPORT MEMBRANE PROTEIN SEC"/>
    <property type="match status" value="1"/>
</dbReference>
<proteinExistence type="inferred from homology"/>
<dbReference type="NCBIfam" id="TIGR00916">
    <property type="entry name" value="2A0604s01"/>
    <property type="match status" value="1"/>
</dbReference>
<keyword evidence="3 10" id="KW-1003">Cell membrane</keyword>